<dbReference type="OrthoDB" id="1301563at2759"/>
<evidence type="ECO:0000313" key="3">
    <source>
        <dbReference type="EMBL" id="KAF9598530.1"/>
    </source>
</evidence>
<evidence type="ECO:0000256" key="2">
    <source>
        <dbReference type="SAM" id="SignalP"/>
    </source>
</evidence>
<feature type="coiled-coil region" evidence="1">
    <location>
        <begin position="124"/>
        <end position="158"/>
    </location>
</feature>
<organism evidence="3 4">
    <name type="scientific">Coptis chinensis</name>
    <dbReference type="NCBI Taxonomy" id="261450"/>
    <lineage>
        <taxon>Eukaryota</taxon>
        <taxon>Viridiplantae</taxon>
        <taxon>Streptophyta</taxon>
        <taxon>Embryophyta</taxon>
        <taxon>Tracheophyta</taxon>
        <taxon>Spermatophyta</taxon>
        <taxon>Magnoliopsida</taxon>
        <taxon>Ranunculales</taxon>
        <taxon>Ranunculaceae</taxon>
        <taxon>Coptidoideae</taxon>
        <taxon>Coptis</taxon>
    </lineage>
</organism>
<protein>
    <submittedName>
        <fullName evidence="3">Uncharacterized protein</fullName>
    </submittedName>
</protein>
<proteinExistence type="predicted"/>
<comment type="caution">
    <text evidence="3">The sequence shown here is derived from an EMBL/GenBank/DDBJ whole genome shotgun (WGS) entry which is preliminary data.</text>
</comment>
<gene>
    <name evidence="3" type="ORF">IFM89_028062</name>
</gene>
<sequence length="247" mass="27448">MIILGDHKILLFVNLVLGNPWHQSYINCNLRQFRPQDLWPSAGVPITSSCWSRTSSTFRSLPLWRSAIYCQSSCFIPALQAYVEEQAGLKVEDASNAALFGWSAFVGEIVGRGFTFTGLLCPKAVAEEKENKKINKTLGKIEEEIDITVKNLNEKEELILLKEKEAAKSGCERLCLVSATAMAERSAALELGDLEEANTLLAEAEATDSEAKQLQQAHDLKEEEFENTAKQFISIELIANLGRRQLA</sequence>
<dbReference type="Proteomes" id="UP000631114">
    <property type="component" value="Unassembled WGS sequence"/>
</dbReference>
<keyword evidence="2" id="KW-0732">Signal</keyword>
<accession>A0A835HG20</accession>
<evidence type="ECO:0000313" key="4">
    <source>
        <dbReference type="Proteomes" id="UP000631114"/>
    </source>
</evidence>
<dbReference type="AlphaFoldDB" id="A0A835HG20"/>
<feature type="coiled-coil region" evidence="1">
    <location>
        <begin position="194"/>
        <end position="231"/>
    </location>
</feature>
<feature type="chain" id="PRO_5032385437" evidence="2">
    <location>
        <begin position="19"/>
        <end position="247"/>
    </location>
</feature>
<keyword evidence="1" id="KW-0175">Coiled coil</keyword>
<name>A0A835HG20_9MAGN</name>
<keyword evidence="4" id="KW-1185">Reference proteome</keyword>
<dbReference type="PANTHER" id="PTHR38394">
    <property type="entry name" value="NEUROFILAMENT LIGHT PROTEIN"/>
    <property type="match status" value="1"/>
</dbReference>
<dbReference type="PANTHER" id="PTHR38394:SF1">
    <property type="entry name" value="NEUROFILAMENT LIGHT PROTEIN"/>
    <property type="match status" value="1"/>
</dbReference>
<dbReference type="EMBL" id="JADFTS010000007">
    <property type="protein sequence ID" value="KAF9598530.1"/>
    <property type="molecule type" value="Genomic_DNA"/>
</dbReference>
<evidence type="ECO:0000256" key="1">
    <source>
        <dbReference type="SAM" id="Coils"/>
    </source>
</evidence>
<reference evidence="3 4" key="1">
    <citation type="submission" date="2020-10" db="EMBL/GenBank/DDBJ databases">
        <title>The Coptis chinensis genome and diversification of protoberbering-type alkaloids.</title>
        <authorList>
            <person name="Wang B."/>
            <person name="Shu S."/>
            <person name="Song C."/>
            <person name="Liu Y."/>
        </authorList>
    </citation>
    <scope>NUCLEOTIDE SEQUENCE [LARGE SCALE GENOMIC DNA]</scope>
    <source>
        <strain evidence="3">HL-2020</strain>
        <tissue evidence="3">Leaf</tissue>
    </source>
</reference>
<feature type="signal peptide" evidence="2">
    <location>
        <begin position="1"/>
        <end position="18"/>
    </location>
</feature>